<feature type="domain" description="C3H1-type" evidence="7">
    <location>
        <begin position="332"/>
        <end position="360"/>
    </location>
</feature>
<feature type="domain" description="C3H1-type" evidence="7">
    <location>
        <begin position="139"/>
        <end position="167"/>
    </location>
</feature>
<dbReference type="AlphaFoldDB" id="A0A6J0K0U6"/>
<dbReference type="OrthoDB" id="411372at2759"/>
<dbReference type="GO" id="GO:0003677">
    <property type="term" value="F:DNA binding"/>
    <property type="evidence" value="ECO:0007669"/>
    <property type="project" value="UniProtKB-KW"/>
</dbReference>
<feature type="compositionally biased region" description="Polar residues" evidence="6">
    <location>
        <begin position="425"/>
        <end position="434"/>
    </location>
</feature>
<protein>
    <submittedName>
        <fullName evidence="9">Zinc finger CCCH domain-containing protein 43</fullName>
    </submittedName>
</protein>
<feature type="region of interest" description="Disordered" evidence="6">
    <location>
        <begin position="410"/>
        <end position="434"/>
    </location>
</feature>
<dbReference type="GeneID" id="108813497"/>
<feature type="region of interest" description="Disordered" evidence="6">
    <location>
        <begin position="1"/>
        <end position="23"/>
    </location>
</feature>
<feature type="zinc finger region" description="C3H1-type" evidence="5">
    <location>
        <begin position="88"/>
        <end position="116"/>
    </location>
</feature>
<dbReference type="InterPro" id="IPR000571">
    <property type="entry name" value="Znf_CCCH"/>
</dbReference>
<dbReference type="PANTHER" id="PTHR12506:SF49">
    <property type="entry name" value="ZINC FINGER CCCH DOMAIN-CONTAINING PROTEIN 43"/>
    <property type="match status" value="1"/>
</dbReference>
<dbReference type="InterPro" id="IPR036855">
    <property type="entry name" value="Znf_CCCH_sf"/>
</dbReference>
<gene>
    <name evidence="9" type="primary">LOC108813497</name>
</gene>
<dbReference type="RefSeq" id="XP_018441572.1">
    <property type="nucleotide sequence ID" value="XM_018586070.2"/>
</dbReference>
<proteinExistence type="predicted"/>
<feature type="domain" description="C3H1-type" evidence="7">
    <location>
        <begin position="185"/>
        <end position="213"/>
    </location>
</feature>
<dbReference type="Proteomes" id="UP000504610">
    <property type="component" value="Chromosome 6"/>
</dbReference>
<dbReference type="Gene3D" id="4.10.1000.10">
    <property type="entry name" value="Zinc finger, CCCH-type"/>
    <property type="match status" value="1"/>
</dbReference>
<feature type="domain" description="C3H1-type" evidence="7">
    <location>
        <begin position="88"/>
        <end position="116"/>
    </location>
</feature>
<feature type="zinc finger region" description="C3H1-type" evidence="5">
    <location>
        <begin position="332"/>
        <end position="360"/>
    </location>
</feature>
<organism evidence="8 9">
    <name type="scientific">Raphanus sativus</name>
    <name type="common">Radish</name>
    <name type="synonym">Raphanus raphanistrum var. sativus</name>
    <dbReference type="NCBI Taxonomy" id="3726"/>
    <lineage>
        <taxon>Eukaryota</taxon>
        <taxon>Viridiplantae</taxon>
        <taxon>Streptophyta</taxon>
        <taxon>Embryophyta</taxon>
        <taxon>Tracheophyta</taxon>
        <taxon>Spermatophyta</taxon>
        <taxon>Magnoliopsida</taxon>
        <taxon>eudicotyledons</taxon>
        <taxon>Gunneridae</taxon>
        <taxon>Pentapetalae</taxon>
        <taxon>rosids</taxon>
        <taxon>malvids</taxon>
        <taxon>Brassicales</taxon>
        <taxon>Brassicaceae</taxon>
        <taxon>Brassiceae</taxon>
        <taxon>Raphanus</taxon>
    </lineage>
</organism>
<evidence type="ECO:0000256" key="4">
    <source>
        <dbReference type="ARBA" id="ARBA00023125"/>
    </source>
</evidence>
<evidence type="ECO:0000259" key="7">
    <source>
        <dbReference type="PROSITE" id="PS50103"/>
    </source>
</evidence>
<reference evidence="9" key="2">
    <citation type="submission" date="2025-08" db="UniProtKB">
        <authorList>
            <consortium name="RefSeq"/>
        </authorList>
    </citation>
    <scope>IDENTIFICATION</scope>
    <source>
        <tissue evidence="9">Leaf</tissue>
    </source>
</reference>
<dbReference type="GO" id="GO:0003729">
    <property type="term" value="F:mRNA binding"/>
    <property type="evidence" value="ECO:0007669"/>
    <property type="project" value="TreeGrafter"/>
</dbReference>
<name>A0A6J0K0U6_RAPSA</name>
<evidence type="ECO:0000256" key="2">
    <source>
        <dbReference type="ARBA" id="ARBA00022771"/>
    </source>
</evidence>
<evidence type="ECO:0000256" key="3">
    <source>
        <dbReference type="ARBA" id="ARBA00022833"/>
    </source>
</evidence>
<dbReference type="Gene3D" id="2.30.30.1190">
    <property type="match status" value="1"/>
</dbReference>
<keyword evidence="2 5" id="KW-0863">Zinc-finger</keyword>
<evidence type="ECO:0000256" key="6">
    <source>
        <dbReference type="SAM" id="MobiDB-lite"/>
    </source>
</evidence>
<feature type="region of interest" description="Disordered" evidence="6">
    <location>
        <begin position="217"/>
        <end position="281"/>
    </location>
</feature>
<dbReference type="PANTHER" id="PTHR12506">
    <property type="entry name" value="PROTEIN PHOSPHATASE RELATED"/>
    <property type="match status" value="1"/>
</dbReference>
<dbReference type="KEGG" id="rsz:108813497"/>
<evidence type="ECO:0000313" key="9">
    <source>
        <dbReference type="RefSeq" id="XP_018441572.1"/>
    </source>
</evidence>
<dbReference type="SUPFAM" id="SSF90229">
    <property type="entry name" value="CCCH zinc finger"/>
    <property type="match status" value="4"/>
</dbReference>
<feature type="compositionally biased region" description="Polar residues" evidence="6">
    <location>
        <begin position="234"/>
        <end position="244"/>
    </location>
</feature>
<feature type="zinc finger region" description="C3H1-type" evidence="5">
    <location>
        <begin position="185"/>
        <end position="213"/>
    </location>
</feature>
<dbReference type="Gene3D" id="3.30.1370.210">
    <property type="match status" value="1"/>
</dbReference>
<dbReference type="InterPro" id="IPR050974">
    <property type="entry name" value="Plant_ZF_CCCH"/>
</dbReference>
<feature type="compositionally biased region" description="Polar residues" evidence="6">
    <location>
        <begin position="217"/>
        <end position="227"/>
    </location>
</feature>
<reference evidence="8" key="1">
    <citation type="journal article" date="2019" name="Database">
        <title>The radish genome database (RadishGD): an integrated information resource for radish genomics.</title>
        <authorList>
            <person name="Yu H.J."/>
            <person name="Baek S."/>
            <person name="Lee Y.J."/>
            <person name="Cho A."/>
            <person name="Mun J.H."/>
        </authorList>
    </citation>
    <scope>NUCLEOTIDE SEQUENCE [LARGE SCALE GENOMIC DNA]</scope>
    <source>
        <strain evidence="8">cv. WK10039</strain>
    </source>
</reference>
<dbReference type="Pfam" id="PF00642">
    <property type="entry name" value="zf-CCCH"/>
    <property type="match status" value="5"/>
</dbReference>
<feature type="zinc finger region" description="C3H1-type" evidence="5">
    <location>
        <begin position="139"/>
        <end position="167"/>
    </location>
</feature>
<evidence type="ECO:0000256" key="1">
    <source>
        <dbReference type="ARBA" id="ARBA00022723"/>
    </source>
</evidence>
<evidence type="ECO:0000256" key="5">
    <source>
        <dbReference type="PROSITE-ProRule" id="PRU00723"/>
    </source>
</evidence>
<dbReference type="GO" id="GO:0008270">
    <property type="term" value="F:zinc ion binding"/>
    <property type="evidence" value="ECO:0007669"/>
    <property type="project" value="UniProtKB-KW"/>
</dbReference>
<keyword evidence="3 5" id="KW-0862">Zinc</keyword>
<feature type="compositionally biased region" description="Low complexity" evidence="6">
    <location>
        <begin position="245"/>
        <end position="255"/>
    </location>
</feature>
<accession>A0A6J0K0U6</accession>
<keyword evidence="8" id="KW-1185">Reference proteome</keyword>
<feature type="zinc finger region" description="C3H1-type" evidence="5">
    <location>
        <begin position="378"/>
        <end position="406"/>
    </location>
</feature>
<keyword evidence="4" id="KW-0238">DNA-binding</keyword>
<keyword evidence="1 5" id="KW-0479">Metal-binding</keyword>
<sequence>MIGISGSISDGVETEPVSGSPSDLNQAADVVVLSNEFQNVVLDEVSKDGKKMMSVSEGDGKALEEEVEEEDCVSEEEDESQVLLYPVRPGAEDCAFYMKTGSCKFGSTCKFNHPLPNPSKIQIAKESKVREKEEDATDKMRLMDCKYYFRTGGCKYGLTCRFNHTKPNSDLPSPPELNFLGLPIRPGEIECLFYMRNGSCKFGADCKFNHPDPTTLGGTDSPSFHGNTNGGSIGSFSPKNTFQPSSASWSSPRHSNGTAPFIPSMLSQSRGASSQTPEWNGYQATTTMYPSERSVFSTSTTYLMNNNNNSAAETSIFTPYKYQKPAEEFPERPDQPECSYYLKTGDCKFKFTCKYHHPKNRLPKQPPYALNDKGLPLRPDQVICTHYSRYGICKFGPACRFDHSIQLPDSTGSSHAVVEPPQVGANGNESDGWN</sequence>
<dbReference type="PROSITE" id="PS50103">
    <property type="entry name" value="ZF_C3H1"/>
    <property type="match status" value="5"/>
</dbReference>
<feature type="domain" description="C3H1-type" evidence="7">
    <location>
        <begin position="378"/>
        <end position="406"/>
    </location>
</feature>
<feature type="compositionally biased region" description="Polar residues" evidence="6">
    <location>
        <begin position="265"/>
        <end position="281"/>
    </location>
</feature>
<dbReference type="SMART" id="SM00356">
    <property type="entry name" value="ZnF_C3H1"/>
    <property type="match status" value="5"/>
</dbReference>
<evidence type="ECO:0000313" key="8">
    <source>
        <dbReference type="Proteomes" id="UP000504610"/>
    </source>
</evidence>